<dbReference type="InterPro" id="IPR011010">
    <property type="entry name" value="DNA_brk_join_enz"/>
</dbReference>
<keyword evidence="3" id="KW-0238">DNA-binding</keyword>
<evidence type="ECO:0000313" key="4">
    <source>
        <dbReference type="Proteomes" id="UP000273655"/>
    </source>
</evidence>
<feature type="domain" description="Integrase catalytic" evidence="2">
    <location>
        <begin position="52"/>
        <end position="133"/>
    </location>
</feature>
<sequence>MRHIESYIHERLAQGIGKHTLQNEMASLRAVLQQAGRKQVAEHEWLTNKSLGLAGASRSGTRQAITPEHYHHVLETARMKDPGLAAALELARLMGLRSQEAVQSVQSLKTWKQAIERSDTRLTVVFGTKGGRPAKR</sequence>
<feature type="domain" description="Putative integrase N-terminal" evidence="1">
    <location>
        <begin position="2"/>
        <end position="41"/>
    </location>
</feature>
<evidence type="ECO:0000259" key="2">
    <source>
        <dbReference type="Pfam" id="PF12835"/>
    </source>
</evidence>
<dbReference type="EMBL" id="LR134148">
    <property type="protein sequence ID" value="VEA36236.1"/>
    <property type="molecule type" value="Genomic_DNA"/>
</dbReference>
<dbReference type="AlphaFoldDB" id="A0A3S4J346"/>
<dbReference type="Proteomes" id="UP000273655">
    <property type="component" value="Chromosome 1"/>
</dbReference>
<dbReference type="GO" id="GO:0003677">
    <property type="term" value="F:DNA binding"/>
    <property type="evidence" value="ECO:0007669"/>
    <property type="project" value="UniProtKB-KW"/>
</dbReference>
<organism evidence="3 4">
    <name type="scientific">Salmonella enterica I</name>
    <dbReference type="NCBI Taxonomy" id="59201"/>
    <lineage>
        <taxon>Bacteria</taxon>
        <taxon>Pseudomonadati</taxon>
        <taxon>Pseudomonadota</taxon>
        <taxon>Gammaproteobacteria</taxon>
        <taxon>Enterobacterales</taxon>
        <taxon>Enterobacteriaceae</taxon>
        <taxon>Salmonella</taxon>
    </lineage>
</organism>
<dbReference type="Pfam" id="PF12834">
    <property type="entry name" value="Phage_int_SAM_2"/>
    <property type="match status" value="1"/>
</dbReference>
<reference evidence="3 4" key="1">
    <citation type="submission" date="2018-12" db="EMBL/GenBank/DDBJ databases">
        <authorList>
            <consortium name="Pathogen Informatics"/>
        </authorList>
    </citation>
    <scope>NUCLEOTIDE SEQUENCE [LARGE SCALE GENOMIC DNA]</scope>
    <source>
        <strain evidence="3 4">NCTC8271</strain>
    </source>
</reference>
<protein>
    <submittedName>
        <fullName evidence="3">DNA-binding protein</fullName>
    </submittedName>
</protein>
<proteinExistence type="predicted"/>
<evidence type="ECO:0000259" key="1">
    <source>
        <dbReference type="Pfam" id="PF12834"/>
    </source>
</evidence>
<name>A0A3S4J346_SALET</name>
<accession>A0A3S4J346</accession>
<dbReference type="InterPro" id="IPR024457">
    <property type="entry name" value="Putative_integrase_N"/>
</dbReference>
<dbReference type="SUPFAM" id="SSF56349">
    <property type="entry name" value="DNA breaking-rejoining enzymes"/>
    <property type="match status" value="1"/>
</dbReference>
<gene>
    <name evidence="3" type="ORF">NCTC8271_02388</name>
</gene>
<dbReference type="InterPro" id="IPR024456">
    <property type="entry name" value="Integrase_catalytic_putative"/>
</dbReference>
<dbReference type="Pfam" id="PF12835">
    <property type="entry name" value="Integrase_1"/>
    <property type="match status" value="1"/>
</dbReference>
<evidence type="ECO:0000313" key="3">
    <source>
        <dbReference type="EMBL" id="VEA36236.1"/>
    </source>
</evidence>